<evidence type="ECO:0000313" key="3">
    <source>
        <dbReference type="EMBL" id="KAK0549519.1"/>
    </source>
</evidence>
<proteinExistence type="predicted"/>
<feature type="compositionally biased region" description="Polar residues" evidence="1">
    <location>
        <begin position="39"/>
        <end position="48"/>
    </location>
</feature>
<dbReference type="Gene3D" id="3.10.129.10">
    <property type="entry name" value="Hotdog Thioesterase"/>
    <property type="match status" value="1"/>
</dbReference>
<feature type="domain" description="Thioesterase" evidence="2">
    <location>
        <begin position="235"/>
        <end position="309"/>
    </location>
</feature>
<dbReference type="InterPro" id="IPR029069">
    <property type="entry name" value="HotDog_dom_sf"/>
</dbReference>
<dbReference type="Proteomes" id="UP001176517">
    <property type="component" value="Unassembled WGS sequence"/>
</dbReference>
<accession>A0AAN6GQF5</accession>
<protein>
    <recommendedName>
        <fullName evidence="2">Thioesterase domain-containing protein</fullName>
    </recommendedName>
</protein>
<dbReference type="SUPFAM" id="SSF54637">
    <property type="entry name" value="Thioesterase/thiol ester dehydrase-isomerase"/>
    <property type="match status" value="1"/>
</dbReference>
<gene>
    <name evidence="3" type="ORF">OC846_004052</name>
</gene>
<evidence type="ECO:0000313" key="4">
    <source>
        <dbReference type="Proteomes" id="UP001176517"/>
    </source>
</evidence>
<evidence type="ECO:0000256" key="1">
    <source>
        <dbReference type="SAM" id="MobiDB-lite"/>
    </source>
</evidence>
<dbReference type="InterPro" id="IPR006683">
    <property type="entry name" value="Thioestr_dom"/>
</dbReference>
<dbReference type="PANTHER" id="PTHR47260">
    <property type="entry name" value="UPF0644 PROTEIN PB2B4.06"/>
    <property type="match status" value="1"/>
</dbReference>
<comment type="caution">
    <text evidence="3">The sequence shown here is derived from an EMBL/GenBank/DDBJ whole genome shotgun (WGS) entry which is preliminary data.</text>
</comment>
<reference evidence="3" key="1">
    <citation type="journal article" date="2023" name="PhytoFront">
        <title>Draft Genome Resources of Seven Strains of Tilletia horrida, Causal Agent of Kernel Smut of Rice.</title>
        <authorList>
            <person name="Khanal S."/>
            <person name="Antony Babu S."/>
            <person name="Zhou X.G."/>
        </authorList>
    </citation>
    <scope>NUCLEOTIDE SEQUENCE</scope>
    <source>
        <strain evidence="3">TX6</strain>
    </source>
</reference>
<evidence type="ECO:0000259" key="2">
    <source>
        <dbReference type="Pfam" id="PF03061"/>
    </source>
</evidence>
<dbReference type="Pfam" id="PF03061">
    <property type="entry name" value="4HBT"/>
    <property type="match status" value="1"/>
</dbReference>
<dbReference type="AlphaFoldDB" id="A0AAN6GQF5"/>
<sequence>MSISGRTVARGTAWASRRSSAPIAGNSAPSATRPLTARSYASTSSPPNQGGLSSGLLMGSIAAVTASIAYVLGSLYPPTAVKLAFSPPAPPSADRDSPEGQAITAKVEADLQNIPLVRKLLSASSPAPARSLEGINPSVAVPDPAALHNTHPGETAAQVEAERLPHWLAMRPYKTYPPSKATHSLTAGSLRGPGKIAVPPLVLVKTEAGALAEGGVAGEALLFVHLGRSLCGHDGVVHGGMLCTLADEALARAAFYGLPNGVAVTARLEVDFKSPVLADQFVCIKTKINEVQGRKAYVEGQIETLDGTVAVKAKALFIEPKYAKYLTNRDQLVKLIEGR</sequence>
<dbReference type="PANTHER" id="PTHR47260:SF1">
    <property type="entry name" value="UPF0644 PROTEIN PB2B4.06"/>
    <property type="match status" value="1"/>
</dbReference>
<organism evidence="3 4">
    <name type="scientific">Tilletia horrida</name>
    <dbReference type="NCBI Taxonomy" id="155126"/>
    <lineage>
        <taxon>Eukaryota</taxon>
        <taxon>Fungi</taxon>
        <taxon>Dikarya</taxon>
        <taxon>Basidiomycota</taxon>
        <taxon>Ustilaginomycotina</taxon>
        <taxon>Exobasidiomycetes</taxon>
        <taxon>Tilletiales</taxon>
        <taxon>Tilletiaceae</taxon>
        <taxon>Tilletia</taxon>
    </lineage>
</organism>
<dbReference type="CDD" id="cd03443">
    <property type="entry name" value="PaaI_thioesterase"/>
    <property type="match status" value="1"/>
</dbReference>
<name>A0AAN6GQF5_9BASI</name>
<dbReference type="EMBL" id="JAPDMZ010000111">
    <property type="protein sequence ID" value="KAK0549519.1"/>
    <property type="molecule type" value="Genomic_DNA"/>
</dbReference>
<keyword evidence="4" id="KW-1185">Reference proteome</keyword>
<feature type="region of interest" description="Disordered" evidence="1">
    <location>
        <begin position="1"/>
        <end position="49"/>
    </location>
</feature>
<dbReference type="InterPro" id="IPR052061">
    <property type="entry name" value="PTE-AB_protein"/>
</dbReference>